<comment type="caution">
    <text evidence="1">The sequence shown here is derived from an EMBL/GenBank/DDBJ whole genome shotgun (WGS) entry which is preliminary data.</text>
</comment>
<protein>
    <submittedName>
        <fullName evidence="1">Uncharacterized protein</fullName>
    </submittedName>
</protein>
<accession>A0A6D2JR54</accession>
<evidence type="ECO:0000313" key="1">
    <source>
        <dbReference type="EMBL" id="CAA7044164.1"/>
    </source>
</evidence>
<dbReference type="PANTHER" id="PTHR46602:SF1">
    <property type="entry name" value="PROTEIN SUPPRESSOR OF GENE SILENCING 3"/>
    <property type="match status" value="1"/>
</dbReference>
<sequence length="184" mass="22213">MGLLCSRSRHHTEDTDVNAQAVEIERRIEQEAKAEKHIRKLLLLVREENQQLNWFKNKVTKQNKHAKVLEESLGILSEKLRKTAEDNRIVRQTTKMQHEQNRERAEELSSFIVFQEKDMEEFVEEREKLIKEQEKKMAYMNRGITRRCLIWRETLTHNVLVFIKRMCCPIFRCLSELFLNIFRN</sequence>
<reference evidence="1" key="1">
    <citation type="submission" date="2020-01" db="EMBL/GenBank/DDBJ databases">
        <authorList>
            <person name="Mishra B."/>
        </authorList>
    </citation>
    <scope>NUCLEOTIDE SEQUENCE [LARGE SCALE GENOMIC DNA]</scope>
</reference>
<proteinExistence type="predicted"/>
<evidence type="ECO:0000313" key="2">
    <source>
        <dbReference type="Proteomes" id="UP000467841"/>
    </source>
</evidence>
<dbReference type="Proteomes" id="UP000467841">
    <property type="component" value="Unassembled WGS sequence"/>
</dbReference>
<keyword evidence="2" id="KW-1185">Reference proteome</keyword>
<dbReference type="EMBL" id="CACVBM020001295">
    <property type="protein sequence ID" value="CAA7044164.1"/>
    <property type="molecule type" value="Genomic_DNA"/>
</dbReference>
<dbReference type="PANTHER" id="PTHR46602">
    <property type="entry name" value="PROTEIN SUPPRESSOR OF GENE SILENCING 3"/>
    <property type="match status" value="1"/>
</dbReference>
<name>A0A6D2JR54_9BRAS</name>
<dbReference type="InterPro" id="IPR044287">
    <property type="entry name" value="SGS3"/>
</dbReference>
<dbReference type="GO" id="GO:0031047">
    <property type="term" value="P:regulatory ncRNA-mediated gene silencing"/>
    <property type="evidence" value="ECO:0007669"/>
    <property type="project" value="InterPro"/>
</dbReference>
<dbReference type="OrthoDB" id="1750130at2759"/>
<dbReference type="AlphaFoldDB" id="A0A6D2JR54"/>
<organism evidence="1 2">
    <name type="scientific">Microthlaspi erraticum</name>
    <dbReference type="NCBI Taxonomy" id="1685480"/>
    <lineage>
        <taxon>Eukaryota</taxon>
        <taxon>Viridiplantae</taxon>
        <taxon>Streptophyta</taxon>
        <taxon>Embryophyta</taxon>
        <taxon>Tracheophyta</taxon>
        <taxon>Spermatophyta</taxon>
        <taxon>Magnoliopsida</taxon>
        <taxon>eudicotyledons</taxon>
        <taxon>Gunneridae</taxon>
        <taxon>Pentapetalae</taxon>
        <taxon>rosids</taxon>
        <taxon>malvids</taxon>
        <taxon>Brassicales</taxon>
        <taxon>Brassicaceae</taxon>
        <taxon>Coluteocarpeae</taxon>
        <taxon>Microthlaspi</taxon>
    </lineage>
</organism>
<dbReference type="GO" id="GO:0051607">
    <property type="term" value="P:defense response to virus"/>
    <property type="evidence" value="ECO:0007669"/>
    <property type="project" value="InterPro"/>
</dbReference>
<gene>
    <name evidence="1" type="ORF">MERR_LOCUS31399</name>
</gene>